<dbReference type="Pfam" id="PF11093">
    <property type="entry name" value="Mitochondr_Som1"/>
    <property type="match status" value="1"/>
</dbReference>
<proteinExistence type="predicted"/>
<dbReference type="Proteomes" id="UP001216638">
    <property type="component" value="Chromosome 1"/>
</dbReference>
<dbReference type="EMBL" id="CP119951">
    <property type="protein sequence ID" value="WFC94343.1"/>
    <property type="molecule type" value="Genomic_DNA"/>
</dbReference>
<sequence length="80" mass="9353">MPPQGSARGECRLAELTQFHCQLLHNRIMCQPVERIFRMCPRRPAVEVTHLVEYDANMQPYLVDALPEYTQLDKHDSKTQ</sequence>
<dbReference type="AlphaFoldDB" id="A0AAF0DRZ0"/>
<evidence type="ECO:0000313" key="2">
    <source>
        <dbReference type="Proteomes" id="UP001216638"/>
    </source>
</evidence>
<name>A0AAF0DRZ0_9BASI</name>
<reference evidence="1" key="1">
    <citation type="submission" date="2023-03" db="EMBL/GenBank/DDBJ databases">
        <title>Mating type loci evolution in Malassezia.</title>
        <authorList>
            <person name="Coelho M.A."/>
        </authorList>
    </citation>
    <scope>NUCLEOTIDE SEQUENCE</scope>
    <source>
        <strain evidence="1">CBS 14135</strain>
    </source>
</reference>
<keyword evidence="2" id="KW-1185">Reference proteome</keyword>
<evidence type="ECO:0000313" key="1">
    <source>
        <dbReference type="EMBL" id="WFC94343.1"/>
    </source>
</evidence>
<dbReference type="InterPro" id="IPR024645">
    <property type="entry name" value="Mitochondr_Som1"/>
</dbReference>
<protein>
    <submittedName>
        <fullName evidence="1">Uncharacterized protein</fullName>
    </submittedName>
</protein>
<gene>
    <name evidence="1" type="ORF">MBRA1_000973</name>
</gene>
<dbReference type="GO" id="GO:0042720">
    <property type="term" value="C:mitochondrial inner membrane peptidase complex"/>
    <property type="evidence" value="ECO:0007669"/>
    <property type="project" value="InterPro"/>
</dbReference>
<accession>A0AAF0DRZ0</accession>
<organism evidence="1 2">
    <name type="scientific">Malassezia brasiliensis</name>
    <dbReference type="NCBI Taxonomy" id="1821822"/>
    <lineage>
        <taxon>Eukaryota</taxon>
        <taxon>Fungi</taxon>
        <taxon>Dikarya</taxon>
        <taxon>Basidiomycota</taxon>
        <taxon>Ustilaginomycotina</taxon>
        <taxon>Malasseziomycetes</taxon>
        <taxon>Malasseziales</taxon>
        <taxon>Malasseziaceae</taxon>
        <taxon>Malassezia</taxon>
    </lineage>
</organism>